<dbReference type="EMBL" id="FZNR01000007">
    <property type="protein sequence ID" value="SNR92269.1"/>
    <property type="molecule type" value="Genomic_DNA"/>
</dbReference>
<sequence>MSPRKARTGSPKQLTSGAKVPKVDERVVHGPDAGEHKVTFSFHYADHGYQGSWSWPTAADADELLQFLCNVSRSSWHEIRAQLAGSKGGAHRKHHYQEVGTLSQPAQERLAQLRLVEVFGGDIFRFRVGNRKRLWGFIAAGVFYVLWWDADHAVYPLEDRSA</sequence>
<evidence type="ECO:0000313" key="3">
    <source>
        <dbReference type="EMBL" id="SNR92269.1"/>
    </source>
</evidence>
<dbReference type="AlphaFoldDB" id="A0A239A9T0"/>
<evidence type="ECO:0000256" key="2">
    <source>
        <dbReference type="SAM" id="Phobius"/>
    </source>
</evidence>
<dbReference type="Proteomes" id="UP000198415">
    <property type="component" value="Unassembled WGS sequence"/>
</dbReference>
<name>A0A239A9T0_9ACTN</name>
<keyword evidence="2" id="KW-0472">Membrane</keyword>
<dbReference type="OrthoDB" id="4427427at2"/>
<protein>
    <submittedName>
        <fullName evidence="3">Uncharacterized protein</fullName>
    </submittedName>
</protein>
<reference evidence="3 4" key="1">
    <citation type="submission" date="2017-06" db="EMBL/GenBank/DDBJ databases">
        <authorList>
            <person name="Kim H.J."/>
            <person name="Triplett B.A."/>
        </authorList>
    </citation>
    <scope>NUCLEOTIDE SEQUENCE [LARGE SCALE GENOMIC DNA]</scope>
    <source>
        <strain evidence="3 4">DSM 43151</strain>
    </source>
</reference>
<evidence type="ECO:0000313" key="4">
    <source>
        <dbReference type="Proteomes" id="UP000198415"/>
    </source>
</evidence>
<feature type="transmembrane region" description="Helical" evidence="2">
    <location>
        <begin position="134"/>
        <end position="150"/>
    </location>
</feature>
<feature type="region of interest" description="Disordered" evidence="1">
    <location>
        <begin position="1"/>
        <end position="24"/>
    </location>
</feature>
<keyword evidence="2" id="KW-0812">Transmembrane</keyword>
<proteinExistence type="predicted"/>
<keyword evidence="4" id="KW-1185">Reference proteome</keyword>
<accession>A0A239A9T0</accession>
<organism evidence="3 4">
    <name type="scientific">Actinoplanes regularis</name>
    <dbReference type="NCBI Taxonomy" id="52697"/>
    <lineage>
        <taxon>Bacteria</taxon>
        <taxon>Bacillati</taxon>
        <taxon>Actinomycetota</taxon>
        <taxon>Actinomycetes</taxon>
        <taxon>Micromonosporales</taxon>
        <taxon>Micromonosporaceae</taxon>
        <taxon>Actinoplanes</taxon>
    </lineage>
</organism>
<dbReference type="RefSeq" id="WP_089294743.1">
    <property type="nucleotide sequence ID" value="NZ_BOMU01000046.1"/>
</dbReference>
<gene>
    <name evidence="3" type="ORF">SAMN06264365_107171</name>
</gene>
<keyword evidence="2" id="KW-1133">Transmembrane helix</keyword>
<evidence type="ECO:0000256" key="1">
    <source>
        <dbReference type="SAM" id="MobiDB-lite"/>
    </source>
</evidence>